<dbReference type="GO" id="GO:0003690">
    <property type="term" value="F:double-stranded DNA binding"/>
    <property type="evidence" value="ECO:0007669"/>
    <property type="project" value="TreeGrafter"/>
</dbReference>
<evidence type="ECO:0008006" key="3">
    <source>
        <dbReference type="Google" id="ProtNLM"/>
    </source>
</evidence>
<dbReference type="PANTHER" id="PTHR12083">
    <property type="entry name" value="BIFUNCTIONAL POLYNUCLEOTIDE PHOSPHATASE/KINASE"/>
    <property type="match status" value="1"/>
</dbReference>
<dbReference type="PANTHER" id="PTHR12083:SF9">
    <property type="entry name" value="BIFUNCTIONAL POLYNUCLEOTIDE PHOSPHATASE_KINASE"/>
    <property type="match status" value="1"/>
</dbReference>
<evidence type="ECO:0000313" key="2">
    <source>
        <dbReference type="Proteomes" id="UP000197032"/>
    </source>
</evidence>
<dbReference type="Proteomes" id="UP000197032">
    <property type="component" value="Unassembled WGS sequence"/>
</dbReference>
<dbReference type="Pfam" id="PF13671">
    <property type="entry name" value="AAA_33"/>
    <property type="match status" value="1"/>
</dbReference>
<dbReference type="GO" id="GO:0046404">
    <property type="term" value="F:ATP-dependent polydeoxyribonucleotide 5'-hydroxyl-kinase activity"/>
    <property type="evidence" value="ECO:0007669"/>
    <property type="project" value="TreeGrafter"/>
</dbReference>
<evidence type="ECO:0000313" key="1">
    <source>
        <dbReference type="EMBL" id="GAW91999.1"/>
    </source>
</evidence>
<sequence length="143" mass="16869">MVGLPGSGKSTWIEKNAKTDAVISTDEIRWKEFGIQYDLRLEPEVWQIAFSKLRGYLKQGRDIIFDATNITRQRRRLIKKIADQFKARTRVVVMNTSLEECLYRNERRTQDKVPAEIIKIMAYQFEWPEETEGFDEIQVVQPD</sequence>
<dbReference type="SUPFAM" id="SSF52540">
    <property type="entry name" value="P-loop containing nucleoside triphosphate hydrolases"/>
    <property type="match status" value="1"/>
</dbReference>
<dbReference type="InterPro" id="IPR017101">
    <property type="entry name" value="P-loop_ATP/GTP-bd_All4644_prd"/>
</dbReference>
<dbReference type="GO" id="GO:0006281">
    <property type="term" value="P:DNA repair"/>
    <property type="evidence" value="ECO:0007669"/>
    <property type="project" value="TreeGrafter"/>
</dbReference>
<keyword evidence="2" id="KW-1185">Reference proteome</keyword>
<proteinExistence type="predicted"/>
<gene>
    <name evidence="1" type="ORF">KKC1_11590</name>
</gene>
<dbReference type="InterPro" id="IPR027417">
    <property type="entry name" value="P-loop_NTPase"/>
</dbReference>
<dbReference type="PIRSF" id="PIRSF037081">
    <property type="entry name" value="P-loop_All4644_prd"/>
    <property type="match status" value="1"/>
</dbReference>
<reference evidence="2" key="1">
    <citation type="journal article" date="2017" name="Appl. Environ. Microbiol.">
        <title>Genomic analysis of Calderihabitans maritimus KKC1, a thermophilic hydrogenogenic carboxydotrophic bacterium isolated from marine sediment.</title>
        <authorList>
            <person name="Omae K."/>
            <person name="Yoneda Y."/>
            <person name="Fukuyama Y."/>
            <person name="Yoshida T."/>
            <person name="Sako Y."/>
        </authorList>
    </citation>
    <scope>NUCLEOTIDE SEQUENCE [LARGE SCALE GENOMIC DNA]</scope>
    <source>
        <strain evidence="2">KKC1</strain>
    </source>
</reference>
<comment type="caution">
    <text evidence="1">The sequence shown here is derived from an EMBL/GenBank/DDBJ whole genome shotgun (WGS) entry which is preliminary data.</text>
</comment>
<organism evidence="1 2">
    <name type="scientific">Calderihabitans maritimus</name>
    <dbReference type="NCBI Taxonomy" id="1246530"/>
    <lineage>
        <taxon>Bacteria</taxon>
        <taxon>Bacillati</taxon>
        <taxon>Bacillota</taxon>
        <taxon>Clostridia</taxon>
        <taxon>Neomoorellales</taxon>
        <taxon>Calderihabitantaceae</taxon>
        <taxon>Calderihabitans</taxon>
    </lineage>
</organism>
<dbReference type="Gene3D" id="3.40.50.300">
    <property type="entry name" value="P-loop containing nucleotide triphosphate hydrolases"/>
    <property type="match status" value="1"/>
</dbReference>
<dbReference type="EMBL" id="BDGJ01000042">
    <property type="protein sequence ID" value="GAW91999.1"/>
    <property type="molecule type" value="Genomic_DNA"/>
</dbReference>
<accession>A0A1Z5HR47</accession>
<dbReference type="GO" id="GO:0046403">
    <property type="term" value="F:polynucleotide 3'-phosphatase activity"/>
    <property type="evidence" value="ECO:0007669"/>
    <property type="project" value="TreeGrafter"/>
</dbReference>
<name>A0A1Z5HR47_9FIRM</name>
<dbReference type="AlphaFoldDB" id="A0A1Z5HR47"/>
<protein>
    <recommendedName>
        <fullName evidence="3">ATP-binding protein</fullName>
    </recommendedName>
</protein>